<feature type="chain" id="PRO_5032365148" description="SbsA Ig-like domain-containing protein" evidence="2">
    <location>
        <begin position="28"/>
        <end position="642"/>
    </location>
</feature>
<reference evidence="4 5" key="1">
    <citation type="journal article" date="2004" name="Extremophiles">
        <title>Halobacillus locisalis sp. nov., a halophilic bacterium isolated from a marine solar saltern of the Yellow Sea in Korea.</title>
        <authorList>
            <person name="Yoon J.H."/>
            <person name="Kang K.H."/>
            <person name="Oh T.K."/>
            <person name="Park Y.H."/>
        </authorList>
    </citation>
    <scope>NUCLEOTIDE SEQUENCE [LARGE SCALE GENOMIC DNA]</scope>
    <source>
        <strain evidence="4 5">KCTC 3788</strain>
    </source>
</reference>
<feature type="domain" description="SbsA Ig-like" evidence="3">
    <location>
        <begin position="559"/>
        <end position="638"/>
    </location>
</feature>
<evidence type="ECO:0000313" key="4">
    <source>
        <dbReference type="EMBL" id="MBA2175371.1"/>
    </source>
</evidence>
<dbReference type="InterPro" id="IPR032812">
    <property type="entry name" value="SbsA_Ig"/>
</dbReference>
<protein>
    <recommendedName>
        <fullName evidence="3">SbsA Ig-like domain-containing protein</fullName>
    </recommendedName>
</protein>
<comment type="caution">
    <text evidence="4">The sequence shown here is derived from an EMBL/GenBank/DDBJ whole genome shotgun (WGS) entry which is preliminary data.</text>
</comment>
<dbReference type="EMBL" id="JACEFG010000002">
    <property type="protein sequence ID" value="MBA2175371.1"/>
    <property type="molecule type" value="Genomic_DNA"/>
</dbReference>
<evidence type="ECO:0000313" key="5">
    <source>
        <dbReference type="Proteomes" id="UP000571017"/>
    </source>
</evidence>
<accession>A0A838CTW7</accession>
<dbReference type="RefSeq" id="WP_181472388.1">
    <property type="nucleotide sequence ID" value="NZ_JACEFG010000002.1"/>
</dbReference>
<evidence type="ECO:0000259" key="3">
    <source>
        <dbReference type="Pfam" id="PF13205"/>
    </source>
</evidence>
<gene>
    <name evidence="4" type="ORF">H0266_10745</name>
</gene>
<dbReference type="Proteomes" id="UP000571017">
    <property type="component" value="Unassembled WGS sequence"/>
</dbReference>
<sequence length="642" mass="72508">MKKYNVLMKSLLLFAMFLMLSSQPTKAEEKITLNPVHGYEVVDLIRGQASNMTWKGAGSTILYDDSPVNMSGLFEEHDYQIELIYKLMKDGNEVYYHYVDQMTGDEFNQLTSVDMKKSYHTYTMSTPEGHDVKNVIVAPNMGSEIFAINMSEGEGTFLLDKKAENPLFMIEGQRGEDVFYYLADPSPGSGEVDFQESVNESVKVSFDTPLSLESVALLNDFGTHGSYITLPNKDSAFYVEPGLERELILNAQTGDYSYSFSKPVMTGNEDEISLHDVEPTHIMMQQSFSLTSIVKYGKWQLDTIRNQNFSSGDRDINLKAVDENQNTIIDEQLYMFRYFDDIEKGNHTFTYTYTDPFDKDRMETLTTKYEIGSRPGGLEAYMMTLKDHSEVLKTGDQLDFTLNAQVHSTYTGKGEVVYESHSGDVTSEILNLDVVKNVYQGTFEVHDAVKKVIEIRTWIEDPLGNKSQIKVKQVNDRTEANKIVSVNKDNLSYLFSVDAQSFKSLNADMATVDADGNVDVRNDGLVTIEARLDNGEKESKLLLLSDSEVKDWTEKTTDDPNKTWTIQFNTEIKEINTDDIQVVHADGTKVEIEAELKADQLKLTPLSKYAGGTYYLYLSKDIKAANGNELSNSVMMSFDVES</sequence>
<evidence type="ECO:0000256" key="1">
    <source>
        <dbReference type="ARBA" id="ARBA00022729"/>
    </source>
</evidence>
<keyword evidence="5" id="KW-1185">Reference proteome</keyword>
<evidence type="ECO:0000256" key="2">
    <source>
        <dbReference type="SAM" id="SignalP"/>
    </source>
</evidence>
<name>A0A838CTW7_9BACI</name>
<organism evidence="4 5">
    <name type="scientific">Halobacillus locisalis</name>
    <dbReference type="NCBI Taxonomy" id="220753"/>
    <lineage>
        <taxon>Bacteria</taxon>
        <taxon>Bacillati</taxon>
        <taxon>Bacillota</taxon>
        <taxon>Bacilli</taxon>
        <taxon>Bacillales</taxon>
        <taxon>Bacillaceae</taxon>
        <taxon>Halobacillus</taxon>
    </lineage>
</organism>
<feature type="signal peptide" evidence="2">
    <location>
        <begin position="1"/>
        <end position="27"/>
    </location>
</feature>
<proteinExistence type="predicted"/>
<dbReference type="AlphaFoldDB" id="A0A838CTW7"/>
<dbReference type="Pfam" id="PF13205">
    <property type="entry name" value="Big_5"/>
    <property type="match status" value="1"/>
</dbReference>
<keyword evidence="1 2" id="KW-0732">Signal</keyword>